<organism evidence="10">
    <name type="scientific">Sarcoptes scabiei</name>
    <name type="common">Itch mite</name>
    <name type="synonym">Acarus scabiei</name>
    <dbReference type="NCBI Taxonomy" id="52283"/>
    <lineage>
        <taxon>Eukaryota</taxon>
        <taxon>Metazoa</taxon>
        <taxon>Ecdysozoa</taxon>
        <taxon>Arthropoda</taxon>
        <taxon>Chelicerata</taxon>
        <taxon>Arachnida</taxon>
        <taxon>Acari</taxon>
        <taxon>Acariformes</taxon>
        <taxon>Sarcoptiformes</taxon>
        <taxon>Astigmata</taxon>
        <taxon>Psoroptidia</taxon>
        <taxon>Sarcoptoidea</taxon>
        <taxon>Sarcoptidae</taxon>
        <taxon>Sarcoptinae</taxon>
        <taxon>Sarcoptes</taxon>
    </lineage>
</organism>
<feature type="transmembrane region" description="Helical" evidence="9">
    <location>
        <begin position="233"/>
        <end position="254"/>
    </location>
</feature>
<dbReference type="PANTHER" id="PTHR13121">
    <property type="entry name" value="GPI TRANSAMIDASE COMPONENT PIG-U"/>
    <property type="match status" value="1"/>
</dbReference>
<feature type="transmembrane region" description="Helical" evidence="9">
    <location>
        <begin position="191"/>
        <end position="213"/>
    </location>
</feature>
<protein>
    <submittedName>
        <fullName evidence="10">Phosphatidylinositol glycan anchor biosynthesis class U protein</fullName>
    </submittedName>
</protein>
<evidence type="ECO:0000313" key="11">
    <source>
        <dbReference type="EnsemblMetazoa" id="KAF7492770.1"/>
    </source>
</evidence>
<evidence type="ECO:0000256" key="9">
    <source>
        <dbReference type="SAM" id="Phobius"/>
    </source>
</evidence>
<comment type="subcellular location">
    <subcellularLocation>
        <location evidence="1">Endoplasmic reticulum membrane</location>
        <topology evidence="1">Multi-pass membrane protein</topology>
    </subcellularLocation>
</comment>
<evidence type="ECO:0000256" key="6">
    <source>
        <dbReference type="ARBA" id="ARBA00022824"/>
    </source>
</evidence>
<comment type="similarity">
    <text evidence="3">Belongs to the PIGU family.</text>
</comment>
<dbReference type="OrthoDB" id="549017at2759"/>
<proteinExistence type="inferred from homology"/>
<keyword evidence="4" id="KW-0337">GPI-anchor biosynthesis</keyword>
<dbReference type="GO" id="GO:0016255">
    <property type="term" value="P:attachment of GPI anchor to protein"/>
    <property type="evidence" value="ECO:0007669"/>
    <property type="project" value="InterPro"/>
</dbReference>
<evidence type="ECO:0000256" key="5">
    <source>
        <dbReference type="ARBA" id="ARBA00022692"/>
    </source>
</evidence>
<evidence type="ECO:0000256" key="2">
    <source>
        <dbReference type="ARBA" id="ARBA00004687"/>
    </source>
</evidence>
<name>A0A834RAC9_SARSC</name>
<reference evidence="11" key="3">
    <citation type="submission" date="2022-06" db="UniProtKB">
        <authorList>
            <consortium name="EnsemblMetazoa"/>
        </authorList>
    </citation>
    <scope>IDENTIFICATION</scope>
</reference>
<dbReference type="EnsemblMetazoa" id="SSS_3108s_mrna">
    <property type="protein sequence ID" value="KAF7492770.1"/>
    <property type="gene ID" value="SSS_3108"/>
</dbReference>
<keyword evidence="7 9" id="KW-1133">Transmembrane helix</keyword>
<dbReference type="GO" id="GO:0006506">
    <property type="term" value="P:GPI anchor biosynthetic process"/>
    <property type="evidence" value="ECO:0007669"/>
    <property type="project" value="UniProtKB-UniPathway"/>
</dbReference>
<evidence type="ECO:0000256" key="1">
    <source>
        <dbReference type="ARBA" id="ARBA00004477"/>
    </source>
</evidence>
<dbReference type="UniPathway" id="UPA00196"/>
<comment type="pathway">
    <text evidence="2">Glycolipid biosynthesis; glycosylphosphatidylinositol-anchor biosynthesis.</text>
</comment>
<dbReference type="Proteomes" id="UP000070412">
    <property type="component" value="Unassembled WGS sequence"/>
</dbReference>
<accession>A0A834RAC9</accession>
<evidence type="ECO:0000313" key="12">
    <source>
        <dbReference type="Proteomes" id="UP000070412"/>
    </source>
</evidence>
<feature type="transmembrane region" description="Helical" evidence="9">
    <location>
        <begin position="380"/>
        <end position="405"/>
    </location>
</feature>
<evidence type="ECO:0000313" key="10">
    <source>
        <dbReference type="EMBL" id="KAF7492770.1"/>
    </source>
</evidence>
<reference evidence="10" key="2">
    <citation type="submission" date="2020-01" db="EMBL/GenBank/DDBJ databases">
        <authorList>
            <person name="Korhonen P.K.K."/>
            <person name="Guangxu M.G."/>
            <person name="Wang T.W."/>
            <person name="Stroehlein A.J.S."/>
            <person name="Young N.D."/>
            <person name="Ang C.-S.A."/>
            <person name="Fernando D.W.F."/>
            <person name="Lu H.L."/>
            <person name="Taylor S.T."/>
            <person name="Ehtesham M.E.M."/>
            <person name="Najaraj S.H.N."/>
            <person name="Harsha G.H.G."/>
            <person name="Madugundu A.M."/>
            <person name="Renuse S.R."/>
            <person name="Holt D.H."/>
            <person name="Pandey A.P."/>
            <person name="Papenfuss A.P."/>
            <person name="Gasser R.B.G."/>
            <person name="Fischer K.F."/>
        </authorList>
    </citation>
    <scope>NUCLEOTIDE SEQUENCE</scope>
    <source>
        <strain evidence="10">SSS_KF_BRIS2020</strain>
    </source>
</reference>
<sequence>MISMGISRIYLVILFGVLLRCSLRFSVYHQMIAKRVEVSSPFNAWIRAKEGVFLLNIGIDPYDGNTFHESPLFLHFYRFLIEILEEYQLFFVFVLADILTALVFSKVVLKQSKSIVAIDARRLKLKDSNDPTCANLLIKPESTSSNAESIIWIYLLCPYAILPCVAQSTSVFTNLLVAMIFLAATNNHRHLSLFLLSLITLNTFYLILLLPSICLILEHNTQHRNSDRKFRSIIYSLFIFIISLISLIGISILFEKGSLKFIDSVYVFRYAIVSCDASKLLRTNLINQSKMDCVGSNSKHWCLLRESYFLSFITLVNHSIFKPYPTVSDLILFLCLLPQWSHLFRYMRNILIIAGTIVTTSVLAPILWYLWIVLGTANSNFYFGITLAFNVGLILLITDLIFAFIKREFYIENIELYKICKKTNKSPRIELAY</sequence>
<evidence type="ECO:0000256" key="8">
    <source>
        <dbReference type="ARBA" id="ARBA00023136"/>
    </source>
</evidence>
<reference evidence="12" key="1">
    <citation type="journal article" date="2020" name="PLoS Negl. Trop. Dis.">
        <title>High-quality nuclear genome for Sarcoptes scabiei-A critical resource for a neglected parasite.</title>
        <authorList>
            <person name="Korhonen P.K."/>
            <person name="Gasser R.B."/>
            <person name="Ma G."/>
            <person name="Wang T."/>
            <person name="Stroehlein A.J."/>
            <person name="Young N.D."/>
            <person name="Ang C.S."/>
            <person name="Fernando D.D."/>
            <person name="Lu H.C."/>
            <person name="Taylor S."/>
            <person name="Reynolds S.L."/>
            <person name="Mofiz E."/>
            <person name="Najaraj S.H."/>
            <person name="Gowda H."/>
            <person name="Madugundu A."/>
            <person name="Renuse S."/>
            <person name="Holt D."/>
            <person name="Pandey A."/>
            <person name="Papenfuss A.T."/>
            <person name="Fischer K."/>
        </authorList>
    </citation>
    <scope>NUCLEOTIDE SEQUENCE [LARGE SCALE GENOMIC DNA]</scope>
</reference>
<keyword evidence="12" id="KW-1185">Reference proteome</keyword>
<evidence type="ECO:0000256" key="3">
    <source>
        <dbReference type="ARBA" id="ARBA00010026"/>
    </source>
</evidence>
<evidence type="ECO:0000256" key="7">
    <source>
        <dbReference type="ARBA" id="ARBA00022989"/>
    </source>
</evidence>
<dbReference type="AlphaFoldDB" id="A0A834RAC9"/>
<feature type="transmembrane region" description="Helical" evidence="9">
    <location>
        <begin position="350"/>
        <end position="374"/>
    </location>
</feature>
<dbReference type="InterPro" id="IPR009600">
    <property type="entry name" value="PIG-U"/>
</dbReference>
<keyword evidence="6" id="KW-0256">Endoplasmic reticulum</keyword>
<keyword evidence="5 9" id="KW-0812">Transmembrane</keyword>
<feature type="transmembrane region" description="Helical" evidence="9">
    <location>
        <begin position="87"/>
        <end position="104"/>
    </location>
</feature>
<gene>
    <name evidence="10" type="ORF">SSS_3108</name>
</gene>
<dbReference type="EMBL" id="WVUK01000056">
    <property type="protein sequence ID" value="KAF7492770.1"/>
    <property type="molecule type" value="Genomic_DNA"/>
</dbReference>
<feature type="transmembrane region" description="Helical" evidence="9">
    <location>
        <begin position="6"/>
        <end position="25"/>
    </location>
</feature>
<dbReference type="PANTHER" id="PTHR13121:SF0">
    <property type="entry name" value="PHOSPHATIDYLINOSITOL GLYCAN ANCHOR BIOSYNTHESIS CLASS U PROTEIN"/>
    <property type="match status" value="1"/>
</dbReference>
<feature type="transmembrane region" description="Helical" evidence="9">
    <location>
        <begin position="151"/>
        <end position="184"/>
    </location>
</feature>
<dbReference type="Pfam" id="PF06728">
    <property type="entry name" value="PIG-U"/>
    <property type="match status" value="2"/>
</dbReference>
<keyword evidence="8 9" id="KW-0472">Membrane</keyword>
<evidence type="ECO:0000256" key="4">
    <source>
        <dbReference type="ARBA" id="ARBA00022502"/>
    </source>
</evidence>
<dbReference type="GO" id="GO:0042765">
    <property type="term" value="C:GPI-anchor transamidase complex"/>
    <property type="evidence" value="ECO:0007669"/>
    <property type="project" value="InterPro"/>
</dbReference>